<dbReference type="RefSeq" id="WP_330463569.1">
    <property type="nucleotide sequence ID" value="NZ_CP143578.1"/>
</dbReference>
<dbReference type="InterPro" id="IPR036514">
    <property type="entry name" value="SGNH_hydro_sf"/>
</dbReference>
<keyword evidence="1" id="KW-0378">Hydrolase</keyword>
<dbReference type="EMBL" id="CP143578">
    <property type="protein sequence ID" value="WVN21537.1"/>
    <property type="molecule type" value="Genomic_DNA"/>
</dbReference>
<protein>
    <submittedName>
        <fullName evidence="1">SGNH/GDSL hydrolase family protein</fullName>
    </submittedName>
</protein>
<name>A0ABZ2AKW7_9BACT</name>
<dbReference type="Proteomes" id="UP001431935">
    <property type="component" value="Chromosome"/>
</dbReference>
<sequence length="714" mass="84607">MAVKEETKFKIKYVALGDAFSAGYNSKIGFPTNGFLDNNNEINGLCYPSNLATLFKNDNNFELDSFYNFSFLNGSINFLKAIYSNDKKMLKKMSNKLDLIQSVDWLSSNIFKGYFSNFLKDWNINNNDFNFFLKKIKEANLITLSAGFYDFWKNLPFNEIISLHKFRNEVKDEVIKEIKIKIDSLQVSIQNNLIDLINWIKEINRNAKIIITNYPPLLLNLKTVINSFINVDNNEFDIYNFLLESLEKIVKLSAKKTQVDFIDINDADYWNQNKEYLFESIFSIYPTEKGYKKIAFDIYTKLFINDKKLLNDFNNITFKKSYISDKAYWIKEQKDYIPISETTDNIFLFKNIYGNNKNEKIFSPNPTELKLLNNLNSGTKISDFISLFIRYKKFLISDISKKIISNKFKKSEETYDSIEKILDFLNNEQRSKEAILILLKNQKIDNILYIIEKSLANKYFVDNQSIDFNLIKKETSQIFKKEQNLVYDVLKYFFSSSLIKESKHDIKDIFKLLVNDSLNTTFLTYLFNIKNNKKFKKIKKYLSSLNSFNELLDFFIESLINHSDIYLKLNNFDELWKYFIVKNKYNLLHLFDKMFLELTDDEKIEETVDFFIQAIKSSIRLEFETKDYKNLKNSIKNIFIIFKNNPKYLNNIFLKFLDNIKNFSLYNMIFQLKSRTKKAFKVSNFISLNIFFISGLKILKNALVIKKIIKKYIV</sequence>
<dbReference type="Gene3D" id="3.40.50.1110">
    <property type="entry name" value="SGNH hydrolase"/>
    <property type="match status" value="1"/>
</dbReference>
<reference evidence="1" key="1">
    <citation type="submission" date="2024-01" db="EMBL/GenBank/DDBJ databases">
        <title>Complete genome sequence of Mycoplasma gateae strain 3700.</title>
        <authorList>
            <person name="Spergser J."/>
        </authorList>
    </citation>
    <scope>NUCLEOTIDE SEQUENCE [LARGE SCALE GENOMIC DNA]</scope>
    <source>
        <strain evidence="1">3700</strain>
    </source>
</reference>
<dbReference type="SUPFAM" id="SSF52266">
    <property type="entry name" value="SGNH hydrolase"/>
    <property type="match status" value="1"/>
</dbReference>
<organism evidence="1 2">
    <name type="scientific">Metamycoplasma gateae</name>
    <dbReference type="NCBI Taxonomy" id="35769"/>
    <lineage>
        <taxon>Bacteria</taxon>
        <taxon>Bacillati</taxon>
        <taxon>Mycoplasmatota</taxon>
        <taxon>Mycoplasmoidales</taxon>
        <taxon>Metamycoplasmataceae</taxon>
        <taxon>Metamycoplasma</taxon>
    </lineage>
</organism>
<keyword evidence="2" id="KW-1185">Reference proteome</keyword>
<gene>
    <name evidence="1" type="ORF">V2E26_00910</name>
</gene>
<evidence type="ECO:0000313" key="1">
    <source>
        <dbReference type="EMBL" id="WVN21537.1"/>
    </source>
</evidence>
<dbReference type="GO" id="GO:0016787">
    <property type="term" value="F:hydrolase activity"/>
    <property type="evidence" value="ECO:0007669"/>
    <property type="project" value="UniProtKB-KW"/>
</dbReference>
<proteinExistence type="predicted"/>
<accession>A0ABZ2AKW7</accession>
<evidence type="ECO:0000313" key="2">
    <source>
        <dbReference type="Proteomes" id="UP001431935"/>
    </source>
</evidence>